<dbReference type="AlphaFoldDB" id="A0A6B2JLM4"/>
<keyword evidence="4 6" id="KW-1133">Transmembrane helix</keyword>
<evidence type="ECO:0000313" key="7">
    <source>
        <dbReference type="EMBL" id="NDV02463.1"/>
    </source>
</evidence>
<proteinExistence type="predicted"/>
<dbReference type="RefSeq" id="WP_163895468.1">
    <property type="nucleotide sequence ID" value="NZ_JAAFYS010000004.1"/>
</dbReference>
<organism evidence="7 8">
    <name type="scientific">Pseudoroseicyclus tamaricis</name>
    <dbReference type="NCBI Taxonomy" id="2705421"/>
    <lineage>
        <taxon>Bacteria</taxon>
        <taxon>Pseudomonadati</taxon>
        <taxon>Pseudomonadota</taxon>
        <taxon>Alphaproteobacteria</taxon>
        <taxon>Rhodobacterales</taxon>
        <taxon>Paracoccaceae</taxon>
        <taxon>Pseudoroseicyclus</taxon>
    </lineage>
</organism>
<dbReference type="Proteomes" id="UP000474757">
    <property type="component" value="Unassembled WGS sequence"/>
</dbReference>
<evidence type="ECO:0000256" key="6">
    <source>
        <dbReference type="SAM" id="Phobius"/>
    </source>
</evidence>
<dbReference type="GO" id="GO:0016020">
    <property type="term" value="C:membrane"/>
    <property type="evidence" value="ECO:0007669"/>
    <property type="project" value="UniProtKB-SubCell"/>
</dbReference>
<reference evidence="7 8" key="1">
    <citation type="submission" date="2020-02" db="EMBL/GenBank/DDBJ databases">
        <title>Pseudoroseicyclus tamarix, sp. nov., isolated from offshore sediment of a Tamarix chinensis forest.</title>
        <authorList>
            <person name="Gai Y."/>
        </authorList>
    </citation>
    <scope>NUCLEOTIDE SEQUENCE [LARGE SCALE GENOMIC DNA]</scope>
    <source>
        <strain evidence="7 8">CLL3-39</strain>
    </source>
</reference>
<feature type="transmembrane region" description="Helical" evidence="6">
    <location>
        <begin position="75"/>
        <end position="92"/>
    </location>
</feature>
<keyword evidence="5 6" id="KW-0472">Membrane</keyword>
<dbReference type="GO" id="GO:0006672">
    <property type="term" value="P:ceramide metabolic process"/>
    <property type="evidence" value="ECO:0007669"/>
    <property type="project" value="InterPro"/>
</dbReference>
<keyword evidence="2 6" id="KW-0812">Transmembrane</keyword>
<keyword evidence="8" id="KW-1185">Reference proteome</keyword>
<dbReference type="GO" id="GO:0016811">
    <property type="term" value="F:hydrolase activity, acting on carbon-nitrogen (but not peptide) bonds, in linear amides"/>
    <property type="evidence" value="ECO:0007669"/>
    <property type="project" value="InterPro"/>
</dbReference>
<accession>A0A6B2JLM4</accession>
<name>A0A6B2JLM4_9RHOB</name>
<gene>
    <name evidence="7" type="ORF">GZA08_15945</name>
</gene>
<evidence type="ECO:0000256" key="2">
    <source>
        <dbReference type="ARBA" id="ARBA00022692"/>
    </source>
</evidence>
<sequence>MNWSEQIDIYCERLGPGFWAEPLNAVTNAAFLAAALLLWPRSRGHRPAELLCAILFVISIGSFLFHTFATQWASLADTAPIGIFILVYLFLVHRQFLGLPLWGALLATAGFAPYAAIMVPVLDRLPFFAISDFYWTVPLLLFVYALALRRRMPHVARGLAIGGAILSLSITIRSLDMALCPAWPVGTHFLWHALNALMLGWMIHVWLGWRARRPGPGRLAGAQAPG</sequence>
<dbReference type="EMBL" id="JAAGAB010000004">
    <property type="protein sequence ID" value="NDV02463.1"/>
    <property type="molecule type" value="Genomic_DNA"/>
</dbReference>
<evidence type="ECO:0008006" key="9">
    <source>
        <dbReference type="Google" id="ProtNLM"/>
    </source>
</evidence>
<evidence type="ECO:0000256" key="5">
    <source>
        <dbReference type="ARBA" id="ARBA00023136"/>
    </source>
</evidence>
<feature type="transmembrane region" description="Helical" evidence="6">
    <location>
        <begin position="190"/>
        <end position="209"/>
    </location>
</feature>
<feature type="transmembrane region" description="Helical" evidence="6">
    <location>
        <begin position="22"/>
        <end position="39"/>
    </location>
</feature>
<evidence type="ECO:0000313" key="8">
    <source>
        <dbReference type="Proteomes" id="UP000474757"/>
    </source>
</evidence>
<dbReference type="Pfam" id="PF05875">
    <property type="entry name" value="Ceramidase"/>
    <property type="match status" value="1"/>
</dbReference>
<feature type="transmembrane region" description="Helical" evidence="6">
    <location>
        <begin position="51"/>
        <end position="69"/>
    </location>
</feature>
<evidence type="ECO:0000256" key="3">
    <source>
        <dbReference type="ARBA" id="ARBA00022801"/>
    </source>
</evidence>
<comment type="caution">
    <text evidence="7">The sequence shown here is derived from an EMBL/GenBank/DDBJ whole genome shotgun (WGS) entry which is preliminary data.</text>
</comment>
<protein>
    <recommendedName>
        <fullName evidence="9">Ceramidase</fullName>
    </recommendedName>
</protein>
<comment type="subcellular location">
    <subcellularLocation>
        <location evidence="1">Membrane</location>
        <topology evidence="1">Multi-pass membrane protein</topology>
    </subcellularLocation>
</comment>
<feature type="transmembrane region" description="Helical" evidence="6">
    <location>
        <begin position="99"/>
        <end position="119"/>
    </location>
</feature>
<evidence type="ECO:0000256" key="4">
    <source>
        <dbReference type="ARBA" id="ARBA00022989"/>
    </source>
</evidence>
<dbReference type="InterPro" id="IPR008901">
    <property type="entry name" value="ACER"/>
</dbReference>
<feature type="transmembrane region" description="Helical" evidence="6">
    <location>
        <begin position="125"/>
        <end position="147"/>
    </location>
</feature>
<evidence type="ECO:0000256" key="1">
    <source>
        <dbReference type="ARBA" id="ARBA00004141"/>
    </source>
</evidence>
<feature type="transmembrane region" description="Helical" evidence="6">
    <location>
        <begin position="159"/>
        <end position="184"/>
    </location>
</feature>
<keyword evidence="3" id="KW-0378">Hydrolase</keyword>